<dbReference type="EMBL" id="FNPE01000046">
    <property type="protein sequence ID" value="SDZ62039.1"/>
    <property type="molecule type" value="Genomic_DNA"/>
</dbReference>
<dbReference type="InterPro" id="IPR027282">
    <property type="entry name" value="TPS"/>
</dbReference>
<evidence type="ECO:0000256" key="1">
    <source>
        <dbReference type="ARBA" id="ARBA00022452"/>
    </source>
</evidence>
<dbReference type="InterPro" id="IPR013686">
    <property type="entry name" value="Polypept-transport_assoc_ShlB"/>
</dbReference>
<gene>
    <name evidence="8" type="ORF">SAMN05421547_14612</name>
</gene>
<keyword evidence="1" id="KW-0472">Membrane</keyword>
<dbReference type="GO" id="GO:0098046">
    <property type="term" value="C:type V protein secretion system complex"/>
    <property type="evidence" value="ECO:0007669"/>
    <property type="project" value="TreeGrafter"/>
</dbReference>
<keyword evidence="1" id="KW-1134">Transmembrane beta strand</keyword>
<dbReference type="Pfam" id="PF17287">
    <property type="entry name" value="POTRA_3"/>
    <property type="match status" value="1"/>
</dbReference>
<evidence type="ECO:0000259" key="7">
    <source>
        <dbReference type="Pfam" id="PF17287"/>
    </source>
</evidence>
<keyword evidence="4" id="KW-0732">Signal</keyword>
<dbReference type="PANTHER" id="PTHR34597">
    <property type="entry name" value="SLR1661 PROTEIN"/>
    <property type="match status" value="1"/>
</dbReference>
<keyword evidence="3" id="KW-0998">Cell outer membrane</keyword>
<dbReference type="GO" id="GO:0046819">
    <property type="term" value="P:protein secretion by the type V secretion system"/>
    <property type="evidence" value="ECO:0007669"/>
    <property type="project" value="TreeGrafter"/>
</dbReference>
<organism evidence="8 9">
    <name type="scientific">Delftia lacustris</name>
    <dbReference type="NCBI Taxonomy" id="558537"/>
    <lineage>
        <taxon>Bacteria</taxon>
        <taxon>Pseudomonadati</taxon>
        <taxon>Pseudomonadota</taxon>
        <taxon>Betaproteobacteria</taxon>
        <taxon>Burkholderiales</taxon>
        <taxon>Comamonadaceae</taxon>
        <taxon>Delftia</taxon>
    </lineage>
</organism>
<dbReference type="Pfam" id="PF03865">
    <property type="entry name" value="ShlB"/>
    <property type="match status" value="1"/>
</dbReference>
<feature type="signal peptide" evidence="4">
    <location>
        <begin position="1"/>
        <end position="22"/>
    </location>
</feature>
<dbReference type="Proteomes" id="UP000183417">
    <property type="component" value="Unassembled WGS sequence"/>
</dbReference>
<proteinExistence type="predicted"/>
<name>A0A1H3UJX2_9BURK</name>
<dbReference type="GO" id="GO:0008320">
    <property type="term" value="F:protein transmembrane transporter activity"/>
    <property type="evidence" value="ECO:0007669"/>
    <property type="project" value="TreeGrafter"/>
</dbReference>
<dbReference type="Gene3D" id="3.10.20.310">
    <property type="entry name" value="membrane protein fhac"/>
    <property type="match status" value="1"/>
</dbReference>
<dbReference type="Pfam" id="PF08479">
    <property type="entry name" value="POTRA_2"/>
    <property type="match status" value="1"/>
</dbReference>
<dbReference type="PIRSF" id="PIRSF029745">
    <property type="entry name" value="FhaC"/>
    <property type="match status" value="1"/>
</dbReference>
<dbReference type="AlphaFoldDB" id="A0A1H3UJX2"/>
<dbReference type="InterPro" id="IPR051544">
    <property type="entry name" value="TPS_OM_transporter"/>
</dbReference>
<accession>A0A1H3UJX2</accession>
<dbReference type="RefSeq" id="WP_061289830.1">
    <property type="nucleotide sequence ID" value="NZ_CP141274.1"/>
</dbReference>
<evidence type="ECO:0000259" key="5">
    <source>
        <dbReference type="Pfam" id="PF03865"/>
    </source>
</evidence>
<evidence type="ECO:0000256" key="4">
    <source>
        <dbReference type="SAM" id="SignalP"/>
    </source>
</evidence>
<evidence type="ECO:0000256" key="3">
    <source>
        <dbReference type="ARBA" id="ARBA00023237"/>
    </source>
</evidence>
<feature type="domain" description="Haemolysin activator HlyB C-terminal" evidence="5">
    <location>
        <begin position="222"/>
        <end position="528"/>
    </location>
</feature>
<evidence type="ECO:0000256" key="2">
    <source>
        <dbReference type="ARBA" id="ARBA00022692"/>
    </source>
</evidence>
<dbReference type="InterPro" id="IPR035251">
    <property type="entry name" value="ShlB_POTRA"/>
</dbReference>
<sequence>MSHWISAAGICALALSPMLVHAQPVSARDPNDQIIREQQEKLREEMLRRSAPASIEFEQPAAAAAGMDDRFPEGLQPQGPAFPIHTIRQDGMALLPEAVFARVTAPFVGRSIGVEHINVLLERVNRALIAAGYTTSRAYVGNQSLQEGVLSLTIVPGRIEQLLFNGTPVGPGDDQAPGVHLALAMKQGDVLRLRDIEQSVDQFNRLRRNNVQVQIRPGTQPGGSIVEFVNQAGQAARYNVSLDNQGAAATGRLRVQLGLDAGNVLGLMESLGAGLTTSTETNALYGTFSMPLGYATLSAMASVSEYQNLIGDTALVHGTSKTYTLSLSRLLQRDQNSKTAMDLSFSHRKSERSVNNISLSPQTQAVLRLGINRLTRFQAGEGLGQWTVDAGISRGMPWLDTNRDPADLPREAARYRFTKLELSASVERPLGSLLTWRSRALGQWSRHPLYSSEQIFAGGVGSVRGFPESAVGGDKGMVWRNEWALQRPPQILGGQIRYEPYLFVDAARLSTVADSRSHALASAGGGLRIAFAGGFAELIAGKPLRTPSEMPKPGWRVNASLAYQF</sequence>
<dbReference type="Gene3D" id="2.40.160.50">
    <property type="entry name" value="membrane protein fhac: a member of the omp85/tpsb transporter family"/>
    <property type="match status" value="1"/>
</dbReference>
<dbReference type="PANTHER" id="PTHR34597:SF3">
    <property type="entry name" value="OUTER MEMBRANE TRANSPORTER CDIB"/>
    <property type="match status" value="1"/>
</dbReference>
<evidence type="ECO:0000259" key="6">
    <source>
        <dbReference type="Pfam" id="PF08479"/>
    </source>
</evidence>
<evidence type="ECO:0000313" key="9">
    <source>
        <dbReference type="Proteomes" id="UP000183417"/>
    </source>
</evidence>
<dbReference type="InterPro" id="IPR005565">
    <property type="entry name" value="Hemolysn_activator_HlyB_C"/>
</dbReference>
<keyword evidence="2" id="KW-0812">Transmembrane</keyword>
<feature type="domain" description="ShlB POTRA" evidence="7">
    <location>
        <begin position="158"/>
        <end position="217"/>
    </location>
</feature>
<dbReference type="GeneID" id="94694801"/>
<feature type="chain" id="PRO_5010267316" evidence="4">
    <location>
        <begin position="23"/>
        <end position="565"/>
    </location>
</feature>
<reference evidence="8 9" key="1">
    <citation type="submission" date="2016-10" db="EMBL/GenBank/DDBJ databases">
        <authorList>
            <person name="de Groot N.N."/>
        </authorList>
    </citation>
    <scope>NUCLEOTIDE SEQUENCE [LARGE SCALE GENOMIC DNA]</scope>
    <source>
        <strain evidence="8 9">LMG 24775</strain>
    </source>
</reference>
<evidence type="ECO:0000313" key="8">
    <source>
        <dbReference type="EMBL" id="SDZ62039.1"/>
    </source>
</evidence>
<feature type="domain" description="Polypeptide-transport-associated ShlB-type" evidence="6">
    <location>
        <begin position="82"/>
        <end position="157"/>
    </location>
</feature>
<protein>
    <submittedName>
        <fullName evidence="8">Hemolysin activation/secretion protein</fullName>
    </submittedName>
</protein>